<evidence type="ECO:0000313" key="1">
    <source>
        <dbReference type="EMBL" id="CAK0791316.1"/>
    </source>
</evidence>
<proteinExistence type="predicted"/>
<dbReference type="Proteomes" id="UP001189429">
    <property type="component" value="Unassembled WGS sequence"/>
</dbReference>
<accession>A0ABN9PIX5</accession>
<name>A0ABN9PIX5_9DINO</name>
<protein>
    <submittedName>
        <fullName evidence="1">Uncharacterized protein</fullName>
    </submittedName>
</protein>
<dbReference type="EMBL" id="CAUYUJ010000559">
    <property type="protein sequence ID" value="CAK0791316.1"/>
    <property type="molecule type" value="Genomic_DNA"/>
</dbReference>
<keyword evidence="2" id="KW-1185">Reference proteome</keyword>
<evidence type="ECO:0000313" key="2">
    <source>
        <dbReference type="Proteomes" id="UP001189429"/>
    </source>
</evidence>
<sequence>MPPARPNSVDSQQCGHIFCTKEATCCETSLPEPFQSRNNTKYGICGAPRAKCCGLLVCGENAVCCHGDQGKLGIGQAFHSLCDQHYDLLGHVRS</sequence>
<gene>
    <name evidence="1" type="ORF">PCOR1329_LOCUS2252</name>
</gene>
<organism evidence="1 2">
    <name type="scientific">Prorocentrum cordatum</name>
    <dbReference type="NCBI Taxonomy" id="2364126"/>
    <lineage>
        <taxon>Eukaryota</taxon>
        <taxon>Sar</taxon>
        <taxon>Alveolata</taxon>
        <taxon>Dinophyceae</taxon>
        <taxon>Prorocentrales</taxon>
        <taxon>Prorocentraceae</taxon>
        <taxon>Prorocentrum</taxon>
    </lineage>
</organism>
<reference evidence="1" key="1">
    <citation type="submission" date="2023-10" db="EMBL/GenBank/DDBJ databases">
        <authorList>
            <person name="Chen Y."/>
            <person name="Shah S."/>
            <person name="Dougan E. K."/>
            <person name="Thang M."/>
            <person name="Chan C."/>
        </authorList>
    </citation>
    <scope>NUCLEOTIDE SEQUENCE [LARGE SCALE GENOMIC DNA]</scope>
</reference>
<comment type="caution">
    <text evidence="1">The sequence shown here is derived from an EMBL/GenBank/DDBJ whole genome shotgun (WGS) entry which is preliminary data.</text>
</comment>